<protein>
    <recommendedName>
        <fullName evidence="3">Glyoxalase-like domain-containing protein</fullName>
    </recommendedName>
</protein>
<name>A0A9D5QEV3_UNCW3</name>
<evidence type="ECO:0000313" key="1">
    <source>
        <dbReference type="EMBL" id="MBD3365385.1"/>
    </source>
</evidence>
<dbReference type="AlphaFoldDB" id="A0A9D5QEV3"/>
<comment type="caution">
    <text evidence="1">The sequence shown here is derived from an EMBL/GenBank/DDBJ whole genome shotgun (WGS) entry which is preliminary data.</text>
</comment>
<accession>A0A9D5QEV3</accession>
<dbReference type="Proteomes" id="UP000630660">
    <property type="component" value="Unassembled WGS sequence"/>
</dbReference>
<organism evidence="1 2">
    <name type="scientific">candidate division WOR-3 bacterium</name>
    <dbReference type="NCBI Taxonomy" id="2052148"/>
    <lineage>
        <taxon>Bacteria</taxon>
        <taxon>Bacteria division WOR-3</taxon>
    </lineage>
</organism>
<sequence>MLRLNHLIVHIDNDEEILTGLKKELYPQGYPFNPESGEKGGGYQASNIWIGKQYIQLVRLTREAGTGWEERWVKAYNEGHRGPVALIIATHRLDELREGFEKQDLDIQIPKKASSKDIIGLFTDLLGITKQAPWKILYLPSIPGTDMEIGFIEYQGNAEEELAEIMKPNSANNGITSINRAKIYLPQWEEGMEYLGKIFPDLKDSKSQYRIRMLDSELLFFRSEPGEFGVKLETSCEKKDLVGGKFDIENLSVKTTG</sequence>
<proteinExistence type="predicted"/>
<dbReference type="EMBL" id="WJKJ01000309">
    <property type="protein sequence ID" value="MBD3365385.1"/>
    <property type="molecule type" value="Genomic_DNA"/>
</dbReference>
<gene>
    <name evidence="1" type="ORF">GF359_09250</name>
</gene>
<evidence type="ECO:0008006" key="3">
    <source>
        <dbReference type="Google" id="ProtNLM"/>
    </source>
</evidence>
<evidence type="ECO:0000313" key="2">
    <source>
        <dbReference type="Proteomes" id="UP000630660"/>
    </source>
</evidence>
<reference evidence="1" key="1">
    <citation type="submission" date="2019-11" db="EMBL/GenBank/DDBJ databases">
        <title>Microbial mats filling the niche in hypersaline microbial mats.</title>
        <authorList>
            <person name="Wong H.L."/>
            <person name="Macleod F.I."/>
            <person name="White R.A. III"/>
            <person name="Burns B.P."/>
        </authorList>
    </citation>
    <scope>NUCLEOTIDE SEQUENCE</scope>
    <source>
        <strain evidence="1">Bin_327</strain>
    </source>
</reference>